<protein>
    <submittedName>
        <fullName evidence="1">Uncharacterized protein</fullName>
    </submittedName>
</protein>
<keyword evidence="2" id="KW-1185">Reference proteome</keyword>
<name>A0A397S471_9GLOM</name>
<evidence type="ECO:0000313" key="1">
    <source>
        <dbReference type="EMBL" id="RIA81210.1"/>
    </source>
</evidence>
<dbReference type="EMBL" id="QKYT01000831">
    <property type="protein sequence ID" value="RIA81210.1"/>
    <property type="molecule type" value="Genomic_DNA"/>
</dbReference>
<comment type="caution">
    <text evidence="1">The sequence shown here is derived from an EMBL/GenBank/DDBJ whole genome shotgun (WGS) entry which is preliminary data.</text>
</comment>
<sequence length="66" mass="7939">LSDKHILSYILIRGVKQESLKKFDVLNISKKIQLYLVVLKESYKKITKNRINLTELRKLFSIEQYR</sequence>
<organism evidence="1 2">
    <name type="scientific">Glomus cerebriforme</name>
    <dbReference type="NCBI Taxonomy" id="658196"/>
    <lineage>
        <taxon>Eukaryota</taxon>
        <taxon>Fungi</taxon>
        <taxon>Fungi incertae sedis</taxon>
        <taxon>Mucoromycota</taxon>
        <taxon>Glomeromycotina</taxon>
        <taxon>Glomeromycetes</taxon>
        <taxon>Glomerales</taxon>
        <taxon>Glomeraceae</taxon>
        <taxon>Glomus</taxon>
    </lineage>
</organism>
<feature type="non-terminal residue" evidence="1">
    <location>
        <position position="1"/>
    </location>
</feature>
<evidence type="ECO:0000313" key="2">
    <source>
        <dbReference type="Proteomes" id="UP000265703"/>
    </source>
</evidence>
<gene>
    <name evidence="1" type="ORF">C1645_790928</name>
</gene>
<dbReference type="Proteomes" id="UP000265703">
    <property type="component" value="Unassembled WGS sequence"/>
</dbReference>
<accession>A0A397S471</accession>
<dbReference type="AlphaFoldDB" id="A0A397S471"/>
<reference evidence="1 2" key="1">
    <citation type="submission" date="2018-06" db="EMBL/GenBank/DDBJ databases">
        <title>Comparative genomics reveals the genomic features of Rhizophagus irregularis, R. cerebriforme, R. diaphanum and Gigaspora rosea, and their symbiotic lifestyle signature.</title>
        <authorList>
            <person name="Morin E."/>
            <person name="San Clemente H."/>
            <person name="Chen E.C.H."/>
            <person name="De La Providencia I."/>
            <person name="Hainaut M."/>
            <person name="Kuo A."/>
            <person name="Kohler A."/>
            <person name="Murat C."/>
            <person name="Tang N."/>
            <person name="Roy S."/>
            <person name="Loubradou J."/>
            <person name="Henrissat B."/>
            <person name="Grigoriev I.V."/>
            <person name="Corradi N."/>
            <person name="Roux C."/>
            <person name="Martin F.M."/>
        </authorList>
    </citation>
    <scope>NUCLEOTIDE SEQUENCE [LARGE SCALE GENOMIC DNA]</scope>
    <source>
        <strain evidence="1 2">DAOM 227022</strain>
    </source>
</reference>
<proteinExistence type="predicted"/>